<name>L0KEK4_HALHC</name>
<evidence type="ECO:0000313" key="3">
    <source>
        <dbReference type="Proteomes" id="UP000010880"/>
    </source>
</evidence>
<reference evidence="3" key="1">
    <citation type="submission" date="2012-02" db="EMBL/GenBank/DDBJ databases">
        <title>The complete genome of Halobacteroides halobius DSM 5150.</title>
        <authorList>
            <person name="Lucas S."/>
            <person name="Copeland A."/>
            <person name="Lapidus A."/>
            <person name="Glavina del Rio T."/>
            <person name="Dalin E."/>
            <person name="Tice H."/>
            <person name="Bruce D."/>
            <person name="Goodwin L."/>
            <person name="Pitluck S."/>
            <person name="Peters L."/>
            <person name="Mikhailova N."/>
            <person name="Gu W."/>
            <person name="Kyrpides N."/>
            <person name="Mavromatis K."/>
            <person name="Ivanova N."/>
            <person name="Brettin T."/>
            <person name="Detter J.C."/>
            <person name="Han C."/>
            <person name="Larimer F."/>
            <person name="Land M."/>
            <person name="Hauser L."/>
            <person name="Markowitz V."/>
            <person name="Cheng J.-F."/>
            <person name="Hugenholtz P."/>
            <person name="Woyke T."/>
            <person name="Wu D."/>
            <person name="Tindall B."/>
            <person name="Pomrenke H."/>
            <person name="Brambilla E."/>
            <person name="Klenk H.-P."/>
            <person name="Eisen J.A."/>
        </authorList>
    </citation>
    <scope>NUCLEOTIDE SEQUENCE [LARGE SCALE GENOMIC DNA]</scope>
    <source>
        <strain evidence="3">ATCC 35273 / DSM 5150 / MD-1</strain>
    </source>
</reference>
<dbReference type="STRING" id="748449.Halha_2626"/>
<dbReference type="Proteomes" id="UP000010880">
    <property type="component" value="Chromosome"/>
</dbReference>
<evidence type="ECO:0000256" key="1">
    <source>
        <dbReference type="SAM" id="SignalP"/>
    </source>
</evidence>
<feature type="chain" id="PRO_5003944492" evidence="1">
    <location>
        <begin position="23"/>
        <end position="139"/>
    </location>
</feature>
<dbReference type="HOGENOM" id="CLU_1842324_0_0_9"/>
<accession>L0KEK4</accession>
<sequence>MKKLVIALICLIVLLVSPPIAAQVKISTLLTTEGLDPQGNPVTVKRKFSLSQNQGVQYYVSWLDDQQAHNVAVKWFDSQDKLINLLVLEEFAGNIVRDYISFSQRTKTQFFIPDQVGNYQIYLYVDQELIAVTEFKITK</sequence>
<gene>
    <name evidence="2" type="ordered locus">Halha_2626</name>
</gene>
<organism evidence="2 3">
    <name type="scientific">Halobacteroides halobius (strain ATCC 35273 / DSM 5150 / MD-1)</name>
    <dbReference type="NCBI Taxonomy" id="748449"/>
    <lineage>
        <taxon>Bacteria</taxon>
        <taxon>Bacillati</taxon>
        <taxon>Bacillota</taxon>
        <taxon>Clostridia</taxon>
        <taxon>Halanaerobiales</taxon>
        <taxon>Halobacteroidaceae</taxon>
        <taxon>Halobacteroides</taxon>
    </lineage>
</organism>
<dbReference type="EMBL" id="CP003359">
    <property type="protein sequence ID" value="AGB42498.1"/>
    <property type="molecule type" value="Genomic_DNA"/>
</dbReference>
<evidence type="ECO:0000313" key="2">
    <source>
        <dbReference type="EMBL" id="AGB42498.1"/>
    </source>
</evidence>
<dbReference type="OrthoDB" id="2112337at2"/>
<protein>
    <submittedName>
        <fullName evidence="2">Uncharacterized protein</fullName>
    </submittedName>
</protein>
<proteinExistence type="predicted"/>
<dbReference type="KEGG" id="hhl:Halha_2626"/>
<keyword evidence="1" id="KW-0732">Signal</keyword>
<feature type="signal peptide" evidence="1">
    <location>
        <begin position="1"/>
        <end position="22"/>
    </location>
</feature>
<dbReference type="RefSeq" id="WP_015328209.1">
    <property type="nucleotide sequence ID" value="NC_019978.1"/>
</dbReference>
<keyword evidence="3" id="KW-1185">Reference proteome</keyword>
<dbReference type="AlphaFoldDB" id="L0KEK4"/>